<organism evidence="3 4">
    <name type="scientific">Thalassiosira oceanica</name>
    <name type="common">Marine diatom</name>
    <dbReference type="NCBI Taxonomy" id="159749"/>
    <lineage>
        <taxon>Eukaryota</taxon>
        <taxon>Sar</taxon>
        <taxon>Stramenopiles</taxon>
        <taxon>Ochrophyta</taxon>
        <taxon>Bacillariophyta</taxon>
        <taxon>Coscinodiscophyceae</taxon>
        <taxon>Thalassiosirophycidae</taxon>
        <taxon>Thalassiosirales</taxon>
        <taxon>Thalassiosiraceae</taxon>
        <taxon>Thalassiosira</taxon>
    </lineage>
</organism>
<accession>K0RK10</accession>
<feature type="compositionally biased region" description="Basic and acidic residues" evidence="1">
    <location>
        <begin position="133"/>
        <end position="143"/>
    </location>
</feature>
<keyword evidence="2" id="KW-0732">Signal</keyword>
<evidence type="ECO:0000313" key="3">
    <source>
        <dbReference type="EMBL" id="EJK52599.1"/>
    </source>
</evidence>
<name>K0RK10_THAOC</name>
<gene>
    <name evidence="3" type="ORF">THAOC_28107</name>
</gene>
<evidence type="ECO:0000256" key="2">
    <source>
        <dbReference type="SAM" id="SignalP"/>
    </source>
</evidence>
<comment type="caution">
    <text evidence="3">The sequence shown here is derived from an EMBL/GenBank/DDBJ whole genome shotgun (WGS) entry which is preliminary data.</text>
</comment>
<evidence type="ECO:0000313" key="4">
    <source>
        <dbReference type="Proteomes" id="UP000266841"/>
    </source>
</evidence>
<dbReference type="AlphaFoldDB" id="K0RK10"/>
<keyword evidence="4" id="KW-1185">Reference proteome</keyword>
<proteinExistence type="predicted"/>
<feature type="signal peptide" evidence="2">
    <location>
        <begin position="1"/>
        <end position="21"/>
    </location>
</feature>
<dbReference type="Proteomes" id="UP000266841">
    <property type="component" value="Unassembled WGS sequence"/>
</dbReference>
<evidence type="ECO:0000256" key="1">
    <source>
        <dbReference type="SAM" id="MobiDB-lite"/>
    </source>
</evidence>
<feature type="compositionally biased region" description="Low complexity" evidence="1">
    <location>
        <begin position="86"/>
        <end position="99"/>
    </location>
</feature>
<feature type="non-terminal residue" evidence="3">
    <location>
        <position position="1"/>
    </location>
</feature>
<protein>
    <submittedName>
        <fullName evidence="3">Uncharacterized protein</fullName>
    </submittedName>
</protein>
<dbReference type="EMBL" id="AGNL01039542">
    <property type="protein sequence ID" value="EJK52599.1"/>
    <property type="molecule type" value="Genomic_DNA"/>
</dbReference>
<sequence>EWLGWCLRLSLAALLRWLLLAAMTPDDTQSMTLCCSVLSYGRSVNKPWHPDHEQAVIHAWVVLPRRRVREARLCATGVVVVVVQTRSSSPRETPSVSSELPAESKTQTGDRRRFLSDGGSELQRMQNSALQVQEKEWDQVEPH</sequence>
<feature type="chain" id="PRO_5003836358" evidence="2">
    <location>
        <begin position="22"/>
        <end position="143"/>
    </location>
</feature>
<reference evidence="3 4" key="1">
    <citation type="journal article" date="2012" name="Genome Biol.">
        <title>Genome and low-iron response of an oceanic diatom adapted to chronic iron limitation.</title>
        <authorList>
            <person name="Lommer M."/>
            <person name="Specht M."/>
            <person name="Roy A.S."/>
            <person name="Kraemer L."/>
            <person name="Andreson R."/>
            <person name="Gutowska M.A."/>
            <person name="Wolf J."/>
            <person name="Bergner S.V."/>
            <person name="Schilhabel M.B."/>
            <person name="Klostermeier U.C."/>
            <person name="Beiko R.G."/>
            <person name="Rosenstiel P."/>
            <person name="Hippler M."/>
            <person name="Laroche J."/>
        </authorList>
    </citation>
    <scope>NUCLEOTIDE SEQUENCE [LARGE SCALE GENOMIC DNA]</scope>
    <source>
        <strain evidence="3 4">CCMP1005</strain>
    </source>
</reference>
<feature type="region of interest" description="Disordered" evidence="1">
    <location>
        <begin position="86"/>
        <end position="143"/>
    </location>
</feature>